<feature type="transmembrane region" description="Helical" evidence="8">
    <location>
        <begin position="331"/>
        <end position="361"/>
    </location>
</feature>
<dbReference type="Gene3D" id="1.10.3430.10">
    <property type="entry name" value="Ammonium transporter AmtB like domains"/>
    <property type="match status" value="1"/>
</dbReference>
<comment type="subcellular location">
    <subcellularLocation>
        <location evidence="1">Membrane</location>
        <topology evidence="1">Multi-pass membrane protein</topology>
    </subcellularLocation>
</comment>
<dbReference type="InterPro" id="IPR029020">
    <property type="entry name" value="Ammonium/urea_transptr"/>
</dbReference>
<evidence type="ECO:0000256" key="4">
    <source>
        <dbReference type="ARBA" id="ARBA00022692"/>
    </source>
</evidence>
<feature type="transmembrane region" description="Helical" evidence="8">
    <location>
        <begin position="216"/>
        <end position="238"/>
    </location>
</feature>
<evidence type="ECO:0000313" key="12">
    <source>
        <dbReference type="Proteomes" id="UP000004550"/>
    </source>
</evidence>
<dbReference type="Pfam" id="PF00909">
    <property type="entry name" value="Ammonium_transp"/>
    <property type="match status" value="1"/>
</dbReference>
<evidence type="ECO:0000256" key="1">
    <source>
        <dbReference type="ARBA" id="ARBA00004141"/>
    </source>
</evidence>
<dbReference type="InterPro" id="IPR024041">
    <property type="entry name" value="NH4_transpt_AmtB-like_dom"/>
</dbReference>
<feature type="transmembrane region" description="Helical" evidence="8">
    <location>
        <begin position="148"/>
        <end position="170"/>
    </location>
</feature>
<feature type="transmembrane region" description="Helical" evidence="8">
    <location>
        <begin position="277"/>
        <end position="295"/>
    </location>
</feature>
<evidence type="ECO:0000256" key="9">
    <source>
        <dbReference type="SAM" id="SignalP"/>
    </source>
</evidence>
<gene>
    <name evidence="11" type="ORF">SIDU_04885</name>
</gene>
<feature type="transmembrane region" description="Helical" evidence="8">
    <location>
        <begin position="31"/>
        <end position="51"/>
    </location>
</feature>
<comment type="similarity">
    <text evidence="2">Belongs to the ammonia transporter channel (TC 1.A.11.2) family.</text>
</comment>
<keyword evidence="3" id="KW-0813">Transport</keyword>
<evidence type="ECO:0000313" key="11">
    <source>
        <dbReference type="EMBL" id="APL93897.1"/>
    </source>
</evidence>
<feature type="transmembrane region" description="Helical" evidence="8">
    <location>
        <begin position="63"/>
        <end position="83"/>
    </location>
</feature>
<name>A0A1L5BMA6_SPHIB</name>
<organism evidence="11 12">
    <name type="scientific">Sphingobium indicum (strain DSM 16412 / CCM 7286 / MTCC 6364 / B90A)</name>
    <dbReference type="NCBI Taxonomy" id="861109"/>
    <lineage>
        <taxon>Bacteria</taxon>
        <taxon>Pseudomonadati</taxon>
        <taxon>Pseudomonadota</taxon>
        <taxon>Alphaproteobacteria</taxon>
        <taxon>Sphingomonadales</taxon>
        <taxon>Sphingomonadaceae</taxon>
        <taxon>Sphingobium</taxon>
    </lineage>
</organism>
<feature type="domain" description="Ammonium transporter AmtB-like" evidence="10">
    <location>
        <begin position="32"/>
        <end position="417"/>
    </location>
</feature>
<evidence type="ECO:0000256" key="2">
    <source>
        <dbReference type="ARBA" id="ARBA00005887"/>
    </source>
</evidence>
<keyword evidence="9" id="KW-0732">Signal</keyword>
<feature type="chain" id="PRO_5009860069" evidence="9">
    <location>
        <begin position="22"/>
        <end position="422"/>
    </location>
</feature>
<dbReference type="GO" id="GO:0008519">
    <property type="term" value="F:ammonium channel activity"/>
    <property type="evidence" value="ECO:0007669"/>
    <property type="project" value="InterPro"/>
</dbReference>
<keyword evidence="7" id="KW-0924">Ammonia transport</keyword>
<feature type="transmembrane region" description="Helical" evidence="8">
    <location>
        <begin position="367"/>
        <end position="395"/>
    </location>
</feature>
<keyword evidence="5 8" id="KW-1133">Transmembrane helix</keyword>
<proteinExistence type="inferred from homology"/>
<dbReference type="SUPFAM" id="SSF111352">
    <property type="entry name" value="Ammonium transporter"/>
    <property type="match status" value="1"/>
</dbReference>
<dbReference type="EMBL" id="CP013070">
    <property type="protein sequence ID" value="APL93897.1"/>
    <property type="molecule type" value="Genomic_DNA"/>
</dbReference>
<evidence type="ECO:0000256" key="7">
    <source>
        <dbReference type="ARBA" id="ARBA00023177"/>
    </source>
</evidence>
<sequence>MHRLLAILLLLLSATPQPAMAQVAVADSGDTAWMMLCGLLVLLAALPGLALRHAGLVHVRSALSIGVQGVAVAAGVSLLWGLVGYSLAYAPGSGWLGGRAHLLLADLGALRDGLTVPESAFVLFQMALAMLAAGLLPGAVAERVRLGWMAAFALLWLLLVYAPVVHWVWGGGWLATMGVMDFAGALVVHLSAGFSALALVLVVGRRRAASAGHAPVLGIAGGLLLWIGWAGILGGWSFGATDNAATAILNGHFAACAGLFGWMLVERIDKGHVTANGLVSGALAGLVAISASGALVGPGGAMAIGLIAAMACRLAKGLLGDRIDDAADIFVIHGLGGLTGALMLFPFVLPALGGVGFAAGISLAGAFIAQCIGIAAVAIWAMAGTAIIALMLSVVTPARIGAREEAEGLDLARHGQQGWDFR</sequence>
<reference evidence="11 12" key="1">
    <citation type="journal article" date="2012" name="J. Bacteriol.">
        <title>Genome sequence of Sphingobium indicum B90A, a hexachlorocyclohexane-degrading bacterium.</title>
        <authorList>
            <person name="Anand S."/>
            <person name="Sangwan N."/>
            <person name="Lata P."/>
            <person name="Kaur J."/>
            <person name="Dua A."/>
            <person name="Singh A.K."/>
            <person name="Verma M."/>
            <person name="Kaur J."/>
            <person name="Khurana J.P."/>
            <person name="Khurana P."/>
            <person name="Mathur S."/>
            <person name="Lal R."/>
        </authorList>
    </citation>
    <scope>NUCLEOTIDE SEQUENCE [LARGE SCALE GENOMIC DNA]</scope>
    <source>
        <strain evidence="12">DSM 16412 / CCM 7286 / MTCC 6364 / B90A</strain>
    </source>
</reference>
<dbReference type="KEGG" id="sinb:SIDU_04885"/>
<accession>A0A1L5BMA6</accession>
<dbReference type="AlphaFoldDB" id="A0A1L5BMA6"/>
<feature type="transmembrane region" description="Helical" evidence="8">
    <location>
        <begin position="120"/>
        <end position="141"/>
    </location>
</feature>
<feature type="transmembrane region" description="Helical" evidence="8">
    <location>
        <begin position="244"/>
        <end position="265"/>
    </location>
</feature>
<feature type="signal peptide" evidence="9">
    <location>
        <begin position="1"/>
        <end position="21"/>
    </location>
</feature>
<dbReference type="RefSeq" id="WP_007684946.1">
    <property type="nucleotide sequence ID" value="NZ_CP013070.1"/>
</dbReference>
<feature type="transmembrane region" description="Helical" evidence="8">
    <location>
        <begin position="182"/>
        <end position="204"/>
    </location>
</feature>
<evidence type="ECO:0000256" key="5">
    <source>
        <dbReference type="ARBA" id="ARBA00022989"/>
    </source>
</evidence>
<evidence type="ECO:0000256" key="6">
    <source>
        <dbReference type="ARBA" id="ARBA00023136"/>
    </source>
</evidence>
<dbReference type="GO" id="GO:0005886">
    <property type="term" value="C:plasma membrane"/>
    <property type="evidence" value="ECO:0007669"/>
    <property type="project" value="TreeGrafter"/>
</dbReference>
<keyword evidence="6 8" id="KW-0472">Membrane</keyword>
<keyword evidence="4 8" id="KW-0812">Transmembrane</keyword>
<protein>
    <submittedName>
        <fullName evidence="11">Ammonium transporter</fullName>
    </submittedName>
</protein>
<dbReference type="PANTHER" id="PTHR43029">
    <property type="entry name" value="AMMONIUM TRANSPORTER MEP2"/>
    <property type="match status" value="1"/>
</dbReference>
<evidence type="ECO:0000259" key="10">
    <source>
        <dbReference type="Pfam" id="PF00909"/>
    </source>
</evidence>
<evidence type="ECO:0000256" key="8">
    <source>
        <dbReference type="SAM" id="Phobius"/>
    </source>
</evidence>
<dbReference type="Proteomes" id="UP000004550">
    <property type="component" value="Chromosome"/>
</dbReference>
<evidence type="ECO:0000256" key="3">
    <source>
        <dbReference type="ARBA" id="ARBA00022448"/>
    </source>
</evidence>
<dbReference type="PANTHER" id="PTHR43029:SF10">
    <property type="entry name" value="AMMONIUM TRANSPORTER MEP2"/>
    <property type="match status" value="1"/>
</dbReference>
<dbReference type="InterPro" id="IPR001905">
    <property type="entry name" value="Ammonium_transpt"/>
</dbReference>